<gene>
    <name evidence="2" type="ordered locus">Deipr_0935</name>
</gene>
<dbReference type="EMBL" id="CP002536">
    <property type="protein sequence ID" value="ADY26091.1"/>
    <property type="molecule type" value="Genomic_DNA"/>
</dbReference>
<feature type="compositionally biased region" description="Basic and acidic residues" evidence="1">
    <location>
        <begin position="91"/>
        <end position="103"/>
    </location>
</feature>
<name>F0RMU9_DEIPM</name>
<feature type="region of interest" description="Disordered" evidence="1">
    <location>
        <begin position="121"/>
        <end position="174"/>
    </location>
</feature>
<feature type="compositionally biased region" description="Low complexity" evidence="1">
    <location>
        <begin position="64"/>
        <end position="90"/>
    </location>
</feature>
<feature type="compositionally biased region" description="Low complexity" evidence="1">
    <location>
        <begin position="146"/>
        <end position="156"/>
    </location>
</feature>
<evidence type="ECO:0000256" key="1">
    <source>
        <dbReference type="SAM" id="MobiDB-lite"/>
    </source>
</evidence>
<dbReference type="AlphaFoldDB" id="F0RMU9"/>
<dbReference type="Proteomes" id="UP000007718">
    <property type="component" value="Chromosome"/>
</dbReference>
<evidence type="ECO:0008006" key="4">
    <source>
        <dbReference type="Google" id="ProtNLM"/>
    </source>
</evidence>
<accession>F0RMU9</accession>
<reference evidence="2 3" key="2">
    <citation type="journal article" date="2012" name="Stand. Genomic Sci.">
        <title>Complete genome sequence of the orange-red pigmented, radioresistant Deinococcus proteolyticus type strain (MRP(T)).</title>
        <authorList>
            <person name="Copeland A."/>
            <person name="Zeytun A."/>
            <person name="Yassawong M."/>
            <person name="Nolan M."/>
            <person name="Lucas S."/>
            <person name="Hammon N."/>
            <person name="Deshpande S."/>
            <person name="Cheng J.F."/>
            <person name="Han C."/>
            <person name="Tapia R."/>
            <person name="Goodwin L.A."/>
            <person name="Pitluck S."/>
            <person name="Mavromatis K."/>
            <person name="Liolios K."/>
            <person name="Pagani I."/>
            <person name="Ivanova N."/>
            <person name="Mikhailova N."/>
            <person name="Pati A."/>
            <person name="Chen A."/>
            <person name="Palaniappan K."/>
            <person name="Land M."/>
            <person name="Hauser L."/>
            <person name="Jeffries C.D."/>
            <person name="Brambilla E.M."/>
            <person name="Rohde M."/>
            <person name="Sikorski J."/>
            <person name="Pukall R."/>
            <person name="Goker M."/>
            <person name="Detter J.C."/>
            <person name="Woyke T."/>
            <person name="Bristow J."/>
            <person name="Eisen J.A."/>
            <person name="Markowitz V."/>
            <person name="Hugenholtz P."/>
            <person name="Kyrpides N.C."/>
            <person name="Klenk H.P."/>
            <person name="Lapidus A."/>
        </authorList>
    </citation>
    <scope>NUCLEOTIDE SEQUENCE [LARGE SCALE GENOMIC DNA]</scope>
    <source>
        <strain evidence="3">ATCC 35074 / DSM 20540 / JCM 6276 / NBRC 101906 / NCIMB 13154 / VKM Ac-1939 / CCM 2703 / MRP</strain>
    </source>
</reference>
<proteinExistence type="predicted"/>
<organism evidence="2 3">
    <name type="scientific">Deinococcus proteolyticus (strain ATCC 35074 / DSM 20540 / JCM 6276 / NBRC 101906 / NCIMB 13154 / VKM Ac-1939 / CCM 2703 / MRP)</name>
    <dbReference type="NCBI Taxonomy" id="693977"/>
    <lineage>
        <taxon>Bacteria</taxon>
        <taxon>Thermotogati</taxon>
        <taxon>Deinococcota</taxon>
        <taxon>Deinococci</taxon>
        <taxon>Deinococcales</taxon>
        <taxon>Deinococcaceae</taxon>
        <taxon>Deinococcus</taxon>
    </lineage>
</organism>
<dbReference type="STRING" id="693977.Deipr_0935"/>
<reference evidence="3" key="1">
    <citation type="submission" date="2011-02" db="EMBL/GenBank/DDBJ databases">
        <title>The complete sequence of chromosome of Deinococcus proteolyticus DSM 20540.</title>
        <authorList>
            <consortium name="US DOE Joint Genome Institute (JGI-PGF)"/>
            <person name="Lucas S."/>
            <person name="Copeland A."/>
            <person name="Lapidus A."/>
            <person name="Bruce D."/>
            <person name="Goodwin L."/>
            <person name="Pitluck S."/>
            <person name="Kyrpides N."/>
            <person name="Mavromatis K."/>
            <person name="Pagani I."/>
            <person name="Ivanova N."/>
            <person name="Ovchinnikova G."/>
            <person name="Zeytun A."/>
            <person name="Detter J.C."/>
            <person name="Han C."/>
            <person name="Land M."/>
            <person name="Hauser L."/>
            <person name="Markowitz V."/>
            <person name="Cheng J.-F."/>
            <person name="Hugenholtz P."/>
            <person name="Woyke T."/>
            <person name="Wu D."/>
            <person name="Pukall R."/>
            <person name="Steenblock K."/>
            <person name="Brambilla E."/>
            <person name="Klenk H.-P."/>
            <person name="Eisen J.A."/>
        </authorList>
    </citation>
    <scope>NUCLEOTIDE SEQUENCE [LARGE SCALE GENOMIC DNA]</scope>
    <source>
        <strain evidence="3">ATCC 35074 / DSM 20540 / JCM 6276 / NBRC 101906 / NCIMB 13154 / VKM Ac-1939 / CCM 2703 / MRP</strain>
    </source>
</reference>
<dbReference type="KEGG" id="dpt:Deipr_0935"/>
<evidence type="ECO:0000313" key="2">
    <source>
        <dbReference type="EMBL" id="ADY26091.1"/>
    </source>
</evidence>
<protein>
    <recommendedName>
        <fullName evidence="4">DUF2946 domain-containing protein</fullName>
    </recommendedName>
</protein>
<keyword evidence="3" id="KW-1185">Reference proteome</keyword>
<evidence type="ECO:0000313" key="3">
    <source>
        <dbReference type="Proteomes" id="UP000007718"/>
    </source>
</evidence>
<sequence length="174" mass="18592">MVRLPPPLPSLLRRVRRAAGVLRRRGDGRGGGRALLGGAAFQMRSGGGLSPQLYAALQAQAAAPQQLGHPAHHAAPNQLQHSHLQHGQQSRHPERQGHAAHDPQAHCPFCVTQAFGEAASPFVLDPGPPDHRPAATPQAPAPARPLPRWADARAPPQRLSPRDHAATIHPLRQT</sequence>
<dbReference type="HOGENOM" id="CLU_1537573_0_0_0"/>
<feature type="region of interest" description="Disordered" evidence="1">
    <location>
        <begin position="64"/>
        <end position="103"/>
    </location>
</feature>